<evidence type="ECO:0000313" key="4">
    <source>
        <dbReference type="Proteomes" id="UP000237000"/>
    </source>
</evidence>
<feature type="compositionally biased region" description="Polar residues" evidence="2">
    <location>
        <begin position="52"/>
        <end position="64"/>
    </location>
</feature>
<evidence type="ECO:0000256" key="1">
    <source>
        <dbReference type="SAM" id="Coils"/>
    </source>
</evidence>
<feature type="coiled-coil region" evidence="1">
    <location>
        <begin position="178"/>
        <end position="219"/>
    </location>
</feature>
<name>A0A2P5DC80_TREOI</name>
<evidence type="ECO:0000256" key="2">
    <source>
        <dbReference type="SAM" id="MobiDB-lite"/>
    </source>
</evidence>
<keyword evidence="1" id="KW-0175">Coiled coil</keyword>
<feature type="compositionally biased region" description="Basic residues" evidence="2">
    <location>
        <begin position="8"/>
        <end position="23"/>
    </location>
</feature>
<sequence length="293" mass="32215">MTSTTLSSKKKQAPALVVKKKQKATTPLTIPVEEDMSLISDKMRVLSLTISCSPKASGGSSKTPVSLFPVTKEQGTPAKRRKVTSDKTPQGEPVPEPTSISSELTEKCAEKQPASESSRDPLDPIECTGKVVDILSQLPEKTASGAINAYDKVLNCMKESKNCLGLLSNLSIDYKKQRGFHATEKKELEEKVASLEDKIKALCTEKGALAEENRKLEETISHHIDALTEAKRTTVNEFRRTTLPRLWGKAVDQGISSIAYTIYYEHPKFDFTFLGPVVITFVASWKEAVAREA</sequence>
<gene>
    <name evidence="3" type="ORF">TorRG33x02_255740</name>
</gene>
<dbReference type="AlphaFoldDB" id="A0A2P5DC80"/>
<comment type="caution">
    <text evidence="3">The sequence shown here is derived from an EMBL/GenBank/DDBJ whole genome shotgun (WGS) entry which is preliminary data.</text>
</comment>
<dbReference type="Proteomes" id="UP000237000">
    <property type="component" value="Unassembled WGS sequence"/>
</dbReference>
<evidence type="ECO:0000313" key="3">
    <source>
        <dbReference type="EMBL" id="PON70886.1"/>
    </source>
</evidence>
<keyword evidence="4" id="KW-1185">Reference proteome</keyword>
<proteinExistence type="predicted"/>
<reference evidence="4" key="1">
    <citation type="submission" date="2016-06" db="EMBL/GenBank/DDBJ databases">
        <title>Parallel loss of symbiosis genes in relatives of nitrogen-fixing non-legume Parasponia.</title>
        <authorList>
            <person name="Van Velzen R."/>
            <person name="Holmer R."/>
            <person name="Bu F."/>
            <person name="Rutten L."/>
            <person name="Van Zeijl A."/>
            <person name="Liu W."/>
            <person name="Santuari L."/>
            <person name="Cao Q."/>
            <person name="Sharma T."/>
            <person name="Shen D."/>
            <person name="Roswanjaya Y."/>
            <person name="Wardhani T."/>
            <person name="Kalhor M.S."/>
            <person name="Jansen J."/>
            <person name="Van den Hoogen J."/>
            <person name="Gungor B."/>
            <person name="Hartog M."/>
            <person name="Hontelez J."/>
            <person name="Verver J."/>
            <person name="Yang W.-C."/>
            <person name="Schijlen E."/>
            <person name="Repin R."/>
            <person name="Schilthuizen M."/>
            <person name="Schranz E."/>
            <person name="Heidstra R."/>
            <person name="Miyata K."/>
            <person name="Fedorova E."/>
            <person name="Kohlen W."/>
            <person name="Bisseling T."/>
            <person name="Smit S."/>
            <person name="Geurts R."/>
        </authorList>
    </citation>
    <scope>NUCLEOTIDE SEQUENCE [LARGE SCALE GENOMIC DNA]</scope>
    <source>
        <strain evidence="4">cv. RG33-2</strain>
    </source>
</reference>
<dbReference type="InParanoid" id="A0A2P5DC80"/>
<accession>A0A2P5DC80</accession>
<organism evidence="3 4">
    <name type="scientific">Trema orientale</name>
    <name type="common">Charcoal tree</name>
    <name type="synonym">Celtis orientalis</name>
    <dbReference type="NCBI Taxonomy" id="63057"/>
    <lineage>
        <taxon>Eukaryota</taxon>
        <taxon>Viridiplantae</taxon>
        <taxon>Streptophyta</taxon>
        <taxon>Embryophyta</taxon>
        <taxon>Tracheophyta</taxon>
        <taxon>Spermatophyta</taxon>
        <taxon>Magnoliopsida</taxon>
        <taxon>eudicotyledons</taxon>
        <taxon>Gunneridae</taxon>
        <taxon>Pentapetalae</taxon>
        <taxon>rosids</taxon>
        <taxon>fabids</taxon>
        <taxon>Rosales</taxon>
        <taxon>Cannabaceae</taxon>
        <taxon>Trema</taxon>
    </lineage>
</organism>
<dbReference type="EMBL" id="JXTC01000280">
    <property type="protein sequence ID" value="PON70886.1"/>
    <property type="molecule type" value="Genomic_DNA"/>
</dbReference>
<feature type="region of interest" description="Disordered" evidence="2">
    <location>
        <begin position="1"/>
        <end position="26"/>
    </location>
</feature>
<protein>
    <submittedName>
        <fullName evidence="3">Uncharacterized protein</fullName>
    </submittedName>
</protein>
<feature type="region of interest" description="Disordered" evidence="2">
    <location>
        <begin position="52"/>
        <end position="124"/>
    </location>
</feature>